<keyword evidence="2" id="KW-0238">DNA-binding</keyword>
<evidence type="ECO:0000256" key="3">
    <source>
        <dbReference type="ARBA" id="ARBA00023163"/>
    </source>
</evidence>
<accession>A0A3A8ESL4</accession>
<sequence>MQHENDKSVLTDIFFDIYRFAEISGDIYRLDYFNDKNKLSFNKDYAYIHIIQKATCSLKIDHVETDLILKDGDILVLPVQCAHSIELVGNRDADAYVISCIFQLSGIYGEAIAEGLPTYIHVPSHNDAEKVAEWVPMTVAAIKLELEHPMLGSRIMLSRIIDLLLVWSIRFWLAKQSIEHKSWIFALRDPAISKVLSQIHEHPAHDWDVVKLAKIANQSKSNFSKKFVDLVGVSPIQYLKNWRMKLASELVKETDKSIFHIAESVGYSSQAAFTRAFTQTFGCAPKIFREVSIQTDRTFEADL</sequence>
<dbReference type="RefSeq" id="WP_120384257.1">
    <property type="nucleotide sequence ID" value="NZ_RAXT01000019.1"/>
</dbReference>
<dbReference type="SUPFAM" id="SSF46689">
    <property type="entry name" value="Homeodomain-like"/>
    <property type="match status" value="2"/>
</dbReference>
<dbReference type="Proteomes" id="UP000280405">
    <property type="component" value="Unassembled WGS sequence"/>
</dbReference>
<dbReference type="Pfam" id="PF12852">
    <property type="entry name" value="Cupin_6"/>
    <property type="match status" value="1"/>
</dbReference>
<dbReference type="InterPro" id="IPR032783">
    <property type="entry name" value="AraC_lig"/>
</dbReference>
<dbReference type="Pfam" id="PF12833">
    <property type="entry name" value="HTH_18"/>
    <property type="match status" value="1"/>
</dbReference>
<dbReference type="PROSITE" id="PS01124">
    <property type="entry name" value="HTH_ARAC_FAMILY_2"/>
    <property type="match status" value="1"/>
</dbReference>
<dbReference type="AlphaFoldDB" id="A0A3A8ESL4"/>
<evidence type="ECO:0000313" key="6">
    <source>
        <dbReference type="Proteomes" id="UP000280405"/>
    </source>
</evidence>
<keyword evidence="1" id="KW-0805">Transcription regulation</keyword>
<dbReference type="GO" id="GO:0003700">
    <property type="term" value="F:DNA-binding transcription factor activity"/>
    <property type="evidence" value="ECO:0007669"/>
    <property type="project" value="InterPro"/>
</dbReference>
<dbReference type="GO" id="GO:0043565">
    <property type="term" value="F:sequence-specific DNA binding"/>
    <property type="evidence" value="ECO:0007669"/>
    <property type="project" value="InterPro"/>
</dbReference>
<evidence type="ECO:0000256" key="2">
    <source>
        <dbReference type="ARBA" id="ARBA00023125"/>
    </source>
</evidence>
<proteinExistence type="predicted"/>
<evidence type="ECO:0000256" key="1">
    <source>
        <dbReference type="ARBA" id="ARBA00023015"/>
    </source>
</evidence>
<dbReference type="PRINTS" id="PR00032">
    <property type="entry name" value="HTHARAC"/>
</dbReference>
<organism evidence="5 6">
    <name type="scientific">Acinetobacter rongchengensis</name>
    <dbReference type="NCBI Taxonomy" id="2419601"/>
    <lineage>
        <taxon>Bacteria</taxon>
        <taxon>Pseudomonadati</taxon>
        <taxon>Pseudomonadota</taxon>
        <taxon>Gammaproteobacteria</taxon>
        <taxon>Moraxellales</taxon>
        <taxon>Moraxellaceae</taxon>
        <taxon>Acinetobacter</taxon>
    </lineage>
</organism>
<keyword evidence="3" id="KW-0804">Transcription</keyword>
<evidence type="ECO:0000313" key="5">
    <source>
        <dbReference type="EMBL" id="RKG37565.1"/>
    </source>
</evidence>
<name>A0A3A8ESL4_9GAMM</name>
<gene>
    <name evidence="5" type="ORF">D7V20_10585</name>
</gene>
<dbReference type="PANTHER" id="PTHR46796">
    <property type="entry name" value="HTH-TYPE TRANSCRIPTIONAL ACTIVATOR RHAS-RELATED"/>
    <property type="match status" value="1"/>
</dbReference>
<dbReference type="OrthoDB" id="9783876at2"/>
<dbReference type="InterPro" id="IPR020449">
    <property type="entry name" value="Tscrpt_reg_AraC-type_HTH"/>
</dbReference>
<feature type="domain" description="HTH araC/xylS-type" evidence="4">
    <location>
        <begin position="193"/>
        <end position="291"/>
    </location>
</feature>
<dbReference type="InterPro" id="IPR018060">
    <property type="entry name" value="HTH_AraC"/>
</dbReference>
<dbReference type="PANTHER" id="PTHR46796:SF7">
    <property type="entry name" value="ARAC FAMILY TRANSCRIPTIONAL REGULATOR"/>
    <property type="match status" value="1"/>
</dbReference>
<keyword evidence="6" id="KW-1185">Reference proteome</keyword>
<comment type="caution">
    <text evidence="5">The sequence shown here is derived from an EMBL/GenBank/DDBJ whole genome shotgun (WGS) entry which is preliminary data.</text>
</comment>
<protein>
    <submittedName>
        <fullName evidence="5">AraC family transcriptional regulator</fullName>
    </submittedName>
</protein>
<dbReference type="EMBL" id="RAXT01000019">
    <property type="protein sequence ID" value="RKG37565.1"/>
    <property type="molecule type" value="Genomic_DNA"/>
</dbReference>
<dbReference type="InterPro" id="IPR009057">
    <property type="entry name" value="Homeodomain-like_sf"/>
</dbReference>
<dbReference type="Gene3D" id="1.10.10.60">
    <property type="entry name" value="Homeodomain-like"/>
    <property type="match status" value="1"/>
</dbReference>
<dbReference type="InterPro" id="IPR050204">
    <property type="entry name" value="AraC_XylS_family_regulators"/>
</dbReference>
<evidence type="ECO:0000259" key="4">
    <source>
        <dbReference type="PROSITE" id="PS01124"/>
    </source>
</evidence>
<dbReference type="SMART" id="SM00342">
    <property type="entry name" value="HTH_ARAC"/>
    <property type="match status" value="1"/>
</dbReference>
<reference evidence="5 6" key="1">
    <citation type="submission" date="2018-09" db="EMBL/GenBank/DDBJ databases">
        <title>The draft genome of Acinetobacter spp. strains.</title>
        <authorList>
            <person name="Qin J."/>
            <person name="Feng Y."/>
            <person name="Zong Z."/>
        </authorList>
    </citation>
    <scope>NUCLEOTIDE SEQUENCE [LARGE SCALE GENOMIC DNA]</scope>
    <source>
        <strain evidence="5 6">WCHAc060115</strain>
    </source>
</reference>